<evidence type="ECO:0000256" key="1">
    <source>
        <dbReference type="ARBA" id="ARBA00005564"/>
    </source>
</evidence>
<dbReference type="PANTHER" id="PTHR30344">
    <property type="entry name" value="6-PHOSPHOGLUCONOLACTONASE-RELATED"/>
    <property type="match status" value="1"/>
</dbReference>
<dbReference type="InterPro" id="IPR015943">
    <property type="entry name" value="WD40/YVTN_repeat-like_dom_sf"/>
</dbReference>
<dbReference type="EMBL" id="CP001964">
    <property type="protein sequence ID" value="ADG73559.1"/>
    <property type="molecule type" value="Genomic_DNA"/>
</dbReference>
<evidence type="ECO:0008006" key="5">
    <source>
        <dbReference type="Google" id="ProtNLM"/>
    </source>
</evidence>
<sequence>MSATTPLWIGTFPEAGIGTTAGLGEGVWRVDIDVATGALGEPRLVAATPAPTFVATHRSGRWLYALGEDVAGTVTAFEVTDDGDLVARATVASGGDGPCHLLVADDVLHVVHYGDGSLAVAPLTPDGALAPDVVASGRPAQVHPHTGTGPDTSRQEGPHAHFVAVTPDRRHVLVADLGTDELRRYRRGDDGLLTPDGVAAVLTPGTGPRHVAFSADGRHLYVAGELDASVHVLLWDAATATGTAVQQVPAVPDDEAADGVRRSPSHVLLSGDRLLLGVRALGLRGPDALSTFDVHRDGTLTAPVTQPLGGPTPRHHEVVHGWVVVALQDAHALVVLDPHGGEVSRARIPSPACVVPAVQHQSVTPA</sequence>
<proteinExistence type="inferred from homology"/>
<evidence type="ECO:0000313" key="3">
    <source>
        <dbReference type="EMBL" id="ADG73559.1"/>
    </source>
</evidence>
<name>D5UIR0_CELFN</name>
<accession>D5UIR0</accession>
<dbReference type="HOGENOM" id="CLU_038716_3_0_11"/>
<reference evidence="3 4" key="1">
    <citation type="journal article" date="2010" name="Stand. Genomic Sci.">
        <title>Complete genome sequence of Cellulomonas flavigena type strain (134).</title>
        <authorList>
            <person name="Abt B."/>
            <person name="Foster B."/>
            <person name="Lapidus A."/>
            <person name="Clum A."/>
            <person name="Sun H."/>
            <person name="Pukall R."/>
            <person name="Lucas S."/>
            <person name="Glavina Del Rio T."/>
            <person name="Nolan M."/>
            <person name="Tice H."/>
            <person name="Cheng J.F."/>
            <person name="Pitluck S."/>
            <person name="Liolios K."/>
            <person name="Ivanova N."/>
            <person name="Mavromatis K."/>
            <person name="Ovchinnikova G."/>
            <person name="Pati A."/>
            <person name="Goodwin L."/>
            <person name="Chen A."/>
            <person name="Palaniappan K."/>
            <person name="Land M."/>
            <person name="Hauser L."/>
            <person name="Chang Y.J."/>
            <person name="Jeffries C.D."/>
            <person name="Rohde M."/>
            <person name="Goker M."/>
            <person name="Woyke T."/>
            <person name="Bristow J."/>
            <person name="Eisen J.A."/>
            <person name="Markowitz V."/>
            <person name="Hugenholtz P."/>
            <person name="Kyrpides N.C."/>
            <person name="Klenk H.P."/>
        </authorList>
    </citation>
    <scope>NUCLEOTIDE SEQUENCE [LARGE SCALE GENOMIC DNA]</scope>
    <source>
        <strain evidence="4">ATCC 482 / DSM 20109 / BCRC 11376 / JCM 18109 / NBRC 3775 / NCIMB 8073 / NRS 134</strain>
    </source>
</reference>
<dbReference type="KEGG" id="cfl:Cfla_0647"/>
<dbReference type="Proteomes" id="UP000000849">
    <property type="component" value="Chromosome"/>
</dbReference>
<organism evidence="3 4">
    <name type="scientific">Cellulomonas flavigena (strain ATCC 482 / DSM 20109 / BCRC 11376 / JCM 18109 / NBRC 3775 / NCIMB 8073 / NRS 134)</name>
    <dbReference type="NCBI Taxonomy" id="446466"/>
    <lineage>
        <taxon>Bacteria</taxon>
        <taxon>Bacillati</taxon>
        <taxon>Actinomycetota</taxon>
        <taxon>Actinomycetes</taxon>
        <taxon>Micrococcales</taxon>
        <taxon>Cellulomonadaceae</taxon>
        <taxon>Cellulomonas</taxon>
    </lineage>
</organism>
<dbReference type="RefSeq" id="WP_013115893.1">
    <property type="nucleotide sequence ID" value="NC_014151.1"/>
</dbReference>
<dbReference type="AlphaFoldDB" id="D5UIR0"/>
<dbReference type="PANTHER" id="PTHR30344:SF1">
    <property type="entry name" value="6-PHOSPHOGLUCONOLACTONASE"/>
    <property type="match status" value="1"/>
</dbReference>
<evidence type="ECO:0000256" key="2">
    <source>
        <dbReference type="SAM" id="MobiDB-lite"/>
    </source>
</evidence>
<protein>
    <recommendedName>
        <fullName evidence="5">6-phosphogluconolactonase</fullName>
    </recommendedName>
</protein>
<dbReference type="InterPro" id="IPR019405">
    <property type="entry name" value="Lactonase_7-beta_prop"/>
</dbReference>
<feature type="region of interest" description="Disordered" evidence="2">
    <location>
        <begin position="138"/>
        <end position="157"/>
    </location>
</feature>
<dbReference type="eggNOG" id="COG2706">
    <property type="taxonomic scope" value="Bacteria"/>
</dbReference>
<keyword evidence="4" id="KW-1185">Reference proteome</keyword>
<comment type="similarity">
    <text evidence="1">Belongs to the cycloisomerase 2 family.</text>
</comment>
<dbReference type="STRING" id="446466.Cfla_0647"/>
<dbReference type="OrthoDB" id="9790815at2"/>
<dbReference type="SUPFAM" id="SSF51004">
    <property type="entry name" value="C-terminal (heme d1) domain of cytochrome cd1-nitrite reductase"/>
    <property type="match status" value="1"/>
</dbReference>
<dbReference type="Pfam" id="PF10282">
    <property type="entry name" value="Lactonase"/>
    <property type="match status" value="1"/>
</dbReference>
<gene>
    <name evidence="3" type="ordered locus">Cfla_0647</name>
</gene>
<dbReference type="InterPro" id="IPR011048">
    <property type="entry name" value="Haem_d1_sf"/>
</dbReference>
<dbReference type="InterPro" id="IPR050282">
    <property type="entry name" value="Cycloisomerase_2"/>
</dbReference>
<dbReference type="GO" id="GO:0017057">
    <property type="term" value="F:6-phosphogluconolactonase activity"/>
    <property type="evidence" value="ECO:0007669"/>
    <property type="project" value="TreeGrafter"/>
</dbReference>
<dbReference type="Gene3D" id="2.130.10.10">
    <property type="entry name" value="YVTN repeat-like/Quinoprotein amine dehydrogenase"/>
    <property type="match status" value="1"/>
</dbReference>
<evidence type="ECO:0000313" key="4">
    <source>
        <dbReference type="Proteomes" id="UP000000849"/>
    </source>
</evidence>